<dbReference type="AlphaFoldDB" id="A0A0C2XQC0"/>
<evidence type="ECO:0000313" key="3">
    <source>
        <dbReference type="Proteomes" id="UP000054549"/>
    </source>
</evidence>
<protein>
    <recommendedName>
        <fullName evidence="1">Dienelactone hydrolase domain-containing protein</fullName>
    </recommendedName>
</protein>
<evidence type="ECO:0000313" key="2">
    <source>
        <dbReference type="EMBL" id="KIL71846.1"/>
    </source>
</evidence>
<dbReference type="HOGENOM" id="CLU_054590_0_1_1"/>
<feature type="domain" description="Dienelactone hydrolase" evidence="1">
    <location>
        <begin position="35"/>
        <end position="250"/>
    </location>
</feature>
<organism evidence="2 3">
    <name type="scientific">Amanita muscaria (strain Koide BX008)</name>
    <dbReference type="NCBI Taxonomy" id="946122"/>
    <lineage>
        <taxon>Eukaryota</taxon>
        <taxon>Fungi</taxon>
        <taxon>Dikarya</taxon>
        <taxon>Basidiomycota</taxon>
        <taxon>Agaricomycotina</taxon>
        <taxon>Agaricomycetes</taxon>
        <taxon>Agaricomycetidae</taxon>
        <taxon>Agaricales</taxon>
        <taxon>Pluteineae</taxon>
        <taxon>Amanitaceae</taxon>
        <taxon>Amanita</taxon>
    </lineage>
</organism>
<dbReference type="STRING" id="946122.A0A0C2XQC0"/>
<gene>
    <name evidence="2" type="ORF">M378DRAFT_65846</name>
</gene>
<sequence length="252" mass="27947">MSTSVQNTACCTIPPVHSKYTPKGVFKPHGQFNRVYLTGPDTSENAIVCVYDIFGYFPQTQQGADILASTLKTTVFMPDVFEPNKPFPIEKFPPKTPEEKAELQAFFATTANPSKAIDKIIAFGNDLKASGKKKIGLYGFCWGGKVTVVSGGENTPFSSVAIVHPAMLSAEDARKLTVPLAIYISKDESLEEYNKVLHVLSKKPFAAENDHKRYPNMFHGWAAARGNLEDPDNKREYEDVYSRLAAFFHKTV</sequence>
<dbReference type="EMBL" id="KN818222">
    <property type="protein sequence ID" value="KIL71846.1"/>
    <property type="molecule type" value="Genomic_DNA"/>
</dbReference>
<dbReference type="PANTHER" id="PTHR47668:SF1">
    <property type="entry name" value="DIENELACTONE HYDROLASE DOMAIN-CONTAINING PROTEIN-RELATED"/>
    <property type="match status" value="1"/>
</dbReference>
<dbReference type="InterPro" id="IPR029058">
    <property type="entry name" value="AB_hydrolase_fold"/>
</dbReference>
<dbReference type="GO" id="GO:0016787">
    <property type="term" value="F:hydrolase activity"/>
    <property type="evidence" value="ECO:0007669"/>
    <property type="project" value="InterPro"/>
</dbReference>
<dbReference type="InterPro" id="IPR002925">
    <property type="entry name" value="Dienelactn_hydro"/>
</dbReference>
<dbReference type="SUPFAM" id="SSF53474">
    <property type="entry name" value="alpha/beta-Hydrolases"/>
    <property type="match status" value="1"/>
</dbReference>
<dbReference type="InParanoid" id="A0A0C2XQC0"/>
<dbReference type="Pfam" id="PF01738">
    <property type="entry name" value="DLH"/>
    <property type="match status" value="1"/>
</dbReference>
<name>A0A0C2XQC0_AMAMK</name>
<accession>A0A0C2XQC0</accession>
<dbReference type="OrthoDB" id="2147163at2759"/>
<dbReference type="Proteomes" id="UP000054549">
    <property type="component" value="Unassembled WGS sequence"/>
</dbReference>
<proteinExistence type="predicted"/>
<evidence type="ECO:0000259" key="1">
    <source>
        <dbReference type="Pfam" id="PF01738"/>
    </source>
</evidence>
<dbReference type="FunCoup" id="A0A0C2XQC0">
    <property type="interactions" value="22"/>
</dbReference>
<dbReference type="Gene3D" id="3.40.50.1820">
    <property type="entry name" value="alpha/beta hydrolase"/>
    <property type="match status" value="1"/>
</dbReference>
<reference evidence="2 3" key="1">
    <citation type="submission" date="2014-04" db="EMBL/GenBank/DDBJ databases">
        <title>Evolutionary Origins and Diversification of the Mycorrhizal Mutualists.</title>
        <authorList>
            <consortium name="DOE Joint Genome Institute"/>
            <consortium name="Mycorrhizal Genomics Consortium"/>
            <person name="Kohler A."/>
            <person name="Kuo A."/>
            <person name="Nagy L.G."/>
            <person name="Floudas D."/>
            <person name="Copeland A."/>
            <person name="Barry K.W."/>
            <person name="Cichocki N."/>
            <person name="Veneault-Fourrey C."/>
            <person name="LaButti K."/>
            <person name="Lindquist E.A."/>
            <person name="Lipzen A."/>
            <person name="Lundell T."/>
            <person name="Morin E."/>
            <person name="Murat C."/>
            <person name="Riley R."/>
            <person name="Ohm R."/>
            <person name="Sun H."/>
            <person name="Tunlid A."/>
            <person name="Henrissat B."/>
            <person name="Grigoriev I.V."/>
            <person name="Hibbett D.S."/>
            <person name="Martin F."/>
        </authorList>
    </citation>
    <scope>NUCLEOTIDE SEQUENCE [LARGE SCALE GENOMIC DNA]</scope>
    <source>
        <strain evidence="2 3">Koide BX008</strain>
    </source>
</reference>
<dbReference type="PANTHER" id="PTHR47668">
    <property type="entry name" value="DIENELACTONE HYDROLASE FAMILY PROTEIN (AFU_ORTHOLOGUE AFUA_6G01940)"/>
    <property type="match status" value="1"/>
</dbReference>
<keyword evidence="3" id="KW-1185">Reference proteome</keyword>